<name>A0A022QNF4_ERYGU</name>
<proteinExistence type="predicted"/>
<evidence type="ECO:0000313" key="3">
    <source>
        <dbReference type="Proteomes" id="UP000030748"/>
    </source>
</evidence>
<dbReference type="AlphaFoldDB" id="A0A022QNF4"/>
<dbReference type="EMBL" id="KI631110">
    <property type="protein sequence ID" value="EYU30247.1"/>
    <property type="molecule type" value="Genomic_DNA"/>
</dbReference>
<evidence type="ECO:0000256" key="1">
    <source>
        <dbReference type="SAM" id="Phobius"/>
    </source>
</evidence>
<keyword evidence="1" id="KW-0812">Transmembrane</keyword>
<reference evidence="2 3" key="1">
    <citation type="journal article" date="2013" name="Proc. Natl. Acad. Sci. U.S.A.">
        <title>Fine-scale variation in meiotic recombination in Mimulus inferred from population shotgun sequencing.</title>
        <authorList>
            <person name="Hellsten U."/>
            <person name="Wright K.M."/>
            <person name="Jenkins J."/>
            <person name="Shu S."/>
            <person name="Yuan Y."/>
            <person name="Wessler S.R."/>
            <person name="Schmutz J."/>
            <person name="Willis J.H."/>
            <person name="Rokhsar D.S."/>
        </authorList>
    </citation>
    <scope>NUCLEOTIDE SEQUENCE [LARGE SCALE GENOMIC DNA]</scope>
    <source>
        <strain evidence="3">cv. DUN x IM62</strain>
    </source>
</reference>
<protein>
    <submittedName>
        <fullName evidence="2">Uncharacterized protein</fullName>
    </submittedName>
</protein>
<sequence>MITDAIRLRANFSTLTLLIFILLLLLHLPLLSILHLIHTRRIRLGIIAAPLLRIVNSRITPALLLPFPLLSCHLYRIRVCAAVRILRSCSIRIPLRQVLRRFGGPLPVRTTFDIASSQALAVELDQVIKGVGCALQVQGDDGGGAVIDGGEAGDELRRPRE</sequence>
<organism evidence="2 3">
    <name type="scientific">Erythranthe guttata</name>
    <name type="common">Yellow monkey flower</name>
    <name type="synonym">Mimulus guttatus</name>
    <dbReference type="NCBI Taxonomy" id="4155"/>
    <lineage>
        <taxon>Eukaryota</taxon>
        <taxon>Viridiplantae</taxon>
        <taxon>Streptophyta</taxon>
        <taxon>Embryophyta</taxon>
        <taxon>Tracheophyta</taxon>
        <taxon>Spermatophyta</taxon>
        <taxon>Magnoliopsida</taxon>
        <taxon>eudicotyledons</taxon>
        <taxon>Gunneridae</taxon>
        <taxon>Pentapetalae</taxon>
        <taxon>asterids</taxon>
        <taxon>lamiids</taxon>
        <taxon>Lamiales</taxon>
        <taxon>Phrymaceae</taxon>
        <taxon>Erythranthe</taxon>
    </lineage>
</organism>
<dbReference type="Proteomes" id="UP000030748">
    <property type="component" value="Unassembled WGS sequence"/>
</dbReference>
<accession>A0A022QNF4</accession>
<feature type="transmembrane region" description="Helical" evidence="1">
    <location>
        <begin position="12"/>
        <end position="37"/>
    </location>
</feature>
<keyword evidence="1" id="KW-0472">Membrane</keyword>
<keyword evidence="1" id="KW-1133">Transmembrane helix</keyword>
<keyword evidence="3" id="KW-1185">Reference proteome</keyword>
<gene>
    <name evidence="2" type="ORF">MIMGU_mgv1a015321mg</name>
</gene>
<evidence type="ECO:0000313" key="2">
    <source>
        <dbReference type="EMBL" id="EYU30247.1"/>
    </source>
</evidence>